<feature type="region of interest" description="Disordered" evidence="1">
    <location>
        <begin position="914"/>
        <end position="942"/>
    </location>
</feature>
<keyword evidence="3" id="KW-1185">Reference proteome</keyword>
<dbReference type="GO" id="GO:0006508">
    <property type="term" value="P:proteolysis"/>
    <property type="evidence" value="ECO:0007669"/>
    <property type="project" value="InterPro"/>
</dbReference>
<reference evidence="3" key="1">
    <citation type="submission" date="2011-07" db="EMBL/GenBank/DDBJ databases">
        <authorList>
            <consortium name="Caenorhabditis brenneri Sequencing and Analysis Consortium"/>
            <person name="Wilson R.K."/>
        </authorList>
    </citation>
    <scope>NUCLEOTIDE SEQUENCE [LARGE SCALE GENOMIC DNA]</scope>
    <source>
        <strain evidence="3">PB2801</strain>
    </source>
</reference>
<dbReference type="GO" id="GO:0005737">
    <property type="term" value="C:cytoplasm"/>
    <property type="evidence" value="ECO:0007669"/>
    <property type="project" value="TreeGrafter"/>
</dbReference>
<dbReference type="Proteomes" id="UP000008068">
    <property type="component" value="Unassembled WGS sequence"/>
</dbReference>
<dbReference type="eggNOG" id="KOG1849">
    <property type="taxonomic scope" value="Eukaryota"/>
</dbReference>
<evidence type="ECO:0000313" key="3">
    <source>
        <dbReference type="Proteomes" id="UP000008068"/>
    </source>
</evidence>
<proteinExistence type="predicted"/>
<dbReference type="HOGENOM" id="CLU_278759_0_0_1"/>
<dbReference type="PANTHER" id="PTHR12792">
    <property type="entry name" value="EXTRA SPINDLE POLES 1-RELATED"/>
    <property type="match status" value="1"/>
</dbReference>
<gene>
    <name evidence="2" type="ORF">CAEBREN_10887</name>
</gene>
<dbReference type="InterPro" id="IPR005314">
    <property type="entry name" value="Peptidase_C50"/>
</dbReference>
<dbReference type="OMA" id="YARTACK"/>
<dbReference type="STRING" id="135651.G0NVW3"/>
<dbReference type="OrthoDB" id="10255632at2759"/>
<evidence type="ECO:0000313" key="2">
    <source>
        <dbReference type="EMBL" id="EGT38506.1"/>
    </source>
</evidence>
<protein>
    <submittedName>
        <fullName evidence="2">Uncharacterized protein</fullName>
    </submittedName>
</protein>
<dbReference type="FunCoup" id="G0NVW3">
    <property type="interactions" value="482"/>
</dbReference>
<dbReference type="EMBL" id="GL379959">
    <property type="protein sequence ID" value="EGT38506.1"/>
    <property type="molecule type" value="Genomic_DNA"/>
</dbReference>
<dbReference type="AlphaFoldDB" id="G0NVW3"/>
<sequence length="942" mass="108644">MRIISRGPNKEDKIKLDSLIKDVNTYVKSFVEQVDDLQQYVAELFIREFGENGPIDLNSLNKLARITSHYASSEVSQKLGRYQRAIQKLFTTWQSLRTEALECTNREKEQIAVIPAKMSFFYFYNGELCKAVVCLLDYVELVPEDVLTMEATLRWLMFLGETELAEKKMKQWKTEKSSEDIFKATRIEIGFLKHGDDRVELINELIALRDRIKAENIRSFPRYELASYVAWLCSTLSNSAVGASLTGLEFPDRLSQVQEAVNKAESIVRNRIPGLAAYQFDNSVNSSIWPFLEGSRNGSSTDYIHLGSTLAWYFEMRRELALVNVATAQTRDSMSSMILNLRIGLKSASFFRILQTTNLLAYYTALVEEVGSERNAKLMRVSCFNLLSSEPVIVRCSTPKEPRVPSRAHTPLPGEKIRPQQQSTMIADESDEFEDIYLLEKPFHSITRSCSCTVCLHYPNSSTFAAEYMLSHCIYMNFSQDAIKHFNDEFSHIRERGMEFQLMMHRDRSVRPVVKYLNLRTTDLLLAVTQLGRQLEFPFDVNYSWMQPIVKKPRSKKGLECAVDLFRAVSPFGRRPKDNAQSKPVSVDKEKLLKIRSEARREMNNYAHILYREWRCRLFPYIGRISNDPWEAAYAWAESTLIGSRNAIQCKLERCRKGVVTISGPERFKTCVRSMPDDMTLVQIAVADDKKIYLIKLHPDRDPIIMPLAHPTQVIELMDKFSFMLDEDERIAKYPGEMTPEEFWKRRKVVDARMKDFVNEVQSRFLDVAAYLLMPSGRLGSEAKNLAHKIVKLSNEGLLNGEAKELVYLAEEMDETSWKKLILRFCEMRTTDEKFESYLPTVYKKAKEALLADKNNGSSTSCSEKKYTYLVICPHLSQFCWERLPIFDNYPYVGRQVSIHSLFSQLEALRNKEKQLVPETPSSKTTRTTRSSGRTPSRSRQC</sequence>
<feature type="compositionally biased region" description="Low complexity" evidence="1">
    <location>
        <begin position="920"/>
        <end position="942"/>
    </location>
</feature>
<evidence type="ECO:0000256" key="1">
    <source>
        <dbReference type="SAM" id="MobiDB-lite"/>
    </source>
</evidence>
<dbReference type="PANTHER" id="PTHR12792:SF0">
    <property type="entry name" value="SEPARIN"/>
    <property type="match status" value="1"/>
</dbReference>
<dbReference type="GO" id="GO:0072686">
    <property type="term" value="C:mitotic spindle"/>
    <property type="evidence" value="ECO:0007669"/>
    <property type="project" value="TreeGrafter"/>
</dbReference>
<dbReference type="GO" id="GO:0005813">
    <property type="term" value="C:centrosome"/>
    <property type="evidence" value="ECO:0007669"/>
    <property type="project" value="TreeGrafter"/>
</dbReference>
<accession>G0NVW3</accession>
<dbReference type="GO" id="GO:0005634">
    <property type="term" value="C:nucleus"/>
    <property type="evidence" value="ECO:0007669"/>
    <property type="project" value="InterPro"/>
</dbReference>
<dbReference type="InParanoid" id="G0NVW3"/>
<dbReference type="Pfam" id="PF03568">
    <property type="entry name" value="Separin_C"/>
    <property type="match status" value="1"/>
</dbReference>
<dbReference type="GO" id="GO:0004197">
    <property type="term" value="F:cysteine-type endopeptidase activity"/>
    <property type="evidence" value="ECO:0007669"/>
    <property type="project" value="InterPro"/>
</dbReference>
<feature type="region of interest" description="Disordered" evidence="1">
    <location>
        <begin position="399"/>
        <end position="421"/>
    </location>
</feature>
<name>G0NVW3_CAEBE</name>
<dbReference type="GO" id="GO:0051307">
    <property type="term" value="P:meiotic chromosome separation"/>
    <property type="evidence" value="ECO:0007669"/>
    <property type="project" value="TreeGrafter"/>
</dbReference>
<organism evidence="3">
    <name type="scientific">Caenorhabditis brenneri</name>
    <name type="common">Nematode worm</name>
    <dbReference type="NCBI Taxonomy" id="135651"/>
    <lineage>
        <taxon>Eukaryota</taxon>
        <taxon>Metazoa</taxon>
        <taxon>Ecdysozoa</taxon>
        <taxon>Nematoda</taxon>
        <taxon>Chromadorea</taxon>
        <taxon>Rhabditida</taxon>
        <taxon>Rhabditina</taxon>
        <taxon>Rhabditomorpha</taxon>
        <taxon>Rhabditoidea</taxon>
        <taxon>Rhabditidae</taxon>
        <taxon>Peloderinae</taxon>
        <taxon>Caenorhabditis</taxon>
    </lineage>
</organism>